<dbReference type="RefSeq" id="WP_085211459.1">
    <property type="nucleotide sequence ID" value="NZ_FXAM01000001.1"/>
</dbReference>
<protein>
    <submittedName>
        <fullName evidence="1">Uncharacterized protein</fullName>
    </submittedName>
</protein>
<reference evidence="1 2" key="1">
    <citation type="submission" date="2016-12" db="EMBL/GenBank/DDBJ databases">
        <authorList>
            <person name="Song W.-J."/>
            <person name="Kurnit D.M."/>
        </authorList>
    </citation>
    <scope>NUCLEOTIDE SEQUENCE [LARGE SCALE GENOMIC DNA]</scope>
    <source>
        <strain evidence="1 2">175</strain>
    </source>
</reference>
<sequence length="155" mass="17447">MVKISERLSQLFKSSAEARIAHDFLERKLRSTPSWETEDPTAALGALALAERDPERLGAWCGEWLSDEQIQVLRRALRMAAQHQRVYKRTVMLSPRAHLLVKTLSELEGLNMSDAIERHLERVLGEHHGMMLRTMIDEGSGQVDHDILPAAAGGE</sequence>
<accession>A0A1Y6D115</accession>
<gene>
    <name evidence="1" type="ORF">SAMN02949497_1561</name>
</gene>
<dbReference type="AlphaFoldDB" id="A0A1Y6D115"/>
<name>A0A1Y6D115_9GAMM</name>
<dbReference type="Proteomes" id="UP000192923">
    <property type="component" value="Unassembled WGS sequence"/>
</dbReference>
<organism evidence="1 2">
    <name type="scientific">Methylomagnum ishizawai</name>
    <dbReference type="NCBI Taxonomy" id="1760988"/>
    <lineage>
        <taxon>Bacteria</taxon>
        <taxon>Pseudomonadati</taxon>
        <taxon>Pseudomonadota</taxon>
        <taxon>Gammaproteobacteria</taxon>
        <taxon>Methylococcales</taxon>
        <taxon>Methylococcaceae</taxon>
        <taxon>Methylomagnum</taxon>
    </lineage>
</organism>
<keyword evidence="2" id="KW-1185">Reference proteome</keyword>
<proteinExistence type="predicted"/>
<evidence type="ECO:0000313" key="1">
    <source>
        <dbReference type="EMBL" id="SMF94252.1"/>
    </source>
</evidence>
<dbReference type="EMBL" id="FXAM01000001">
    <property type="protein sequence ID" value="SMF94252.1"/>
    <property type="molecule type" value="Genomic_DNA"/>
</dbReference>
<evidence type="ECO:0000313" key="2">
    <source>
        <dbReference type="Proteomes" id="UP000192923"/>
    </source>
</evidence>